<dbReference type="InterPro" id="IPR051056">
    <property type="entry name" value="Glycosyl_Hydrolase_73"/>
</dbReference>
<evidence type="ECO:0000313" key="12">
    <source>
        <dbReference type="EMBL" id="QWT48407.1"/>
    </source>
</evidence>
<dbReference type="GO" id="GO:0042597">
    <property type="term" value="C:periplasmic space"/>
    <property type="evidence" value="ECO:0007669"/>
    <property type="project" value="UniProtKB-SubCell"/>
</dbReference>
<evidence type="ECO:0000256" key="8">
    <source>
        <dbReference type="ARBA" id="ARBA00023295"/>
    </source>
</evidence>
<dbReference type="InterPro" id="IPR019301">
    <property type="entry name" value="Flagellar_prot_FlgJ_N"/>
</dbReference>
<comment type="function">
    <text evidence="1">Flagellum-specific muramidase which hydrolyzes the peptidoglycan layer to assemble the rod structure in the periplasmic space.</text>
</comment>
<keyword evidence="8" id="KW-0326">Glycosidase</keyword>
<dbReference type="Pfam" id="PF10135">
    <property type="entry name" value="Rod-binding"/>
    <property type="match status" value="1"/>
</dbReference>
<comment type="similarity">
    <text evidence="3">In the N-terminal section; belongs to the FlgJ family.</text>
</comment>
<dbReference type="GO" id="GO:0016798">
    <property type="term" value="F:hydrolase activity, acting on glycosyl bonds"/>
    <property type="evidence" value="ECO:0007669"/>
    <property type="project" value="UniProtKB-KW"/>
</dbReference>
<keyword evidence="6" id="KW-0574">Periplasm</keyword>
<proteinExistence type="inferred from homology"/>
<sequence length="345" mass="36687">MKADDLASNRLAIDTNSLGDLRSQANKDPKAALHRVAQQFEALFLQMVLKSMRDATPQDGLMDSEQTRLYTSMLDQQLAQKFSTSGQLGFAKLIEKQLGANMPTNPAANPNGPNGINGLGAMAPALGNGLVASPEEILSSPAAVRAILRGQVPGLEAAKDAAPASEVEGDEEWAMEAAPVAVGGFRGRGAGSARDFVNRLWPDAVAVSRATNIPAQFMVGHAALETGWGRSEIRKADGSPSYNLFGIKAGKSWAGASVEATTTEYVNGSPQTVRARFRAYNSYAEAFQDYANLLQKPRFAGVLNQRSGTDFARSLQQAGYATDPLYADKLSRIINGATLRQALLG</sequence>
<dbReference type="EMBL" id="CP064782">
    <property type="protein sequence ID" value="QWT48407.1"/>
    <property type="molecule type" value="Genomic_DNA"/>
</dbReference>
<feature type="domain" description="Mannosyl-glycoprotein endo-beta-N-acetylglucosamidase-like" evidence="11">
    <location>
        <begin position="186"/>
        <end position="338"/>
    </location>
</feature>
<evidence type="ECO:0000256" key="7">
    <source>
        <dbReference type="ARBA" id="ARBA00022801"/>
    </source>
</evidence>
<evidence type="ECO:0000256" key="5">
    <source>
        <dbReference type="ARBA" id="ARBA00013433"/>
    </source>
</evidence>
<comment type="subcellular location">
    <subcellularLocation>
        <location evidence="2">Periplasm</location>
    </subcellularLocation>
</comment>
<gene>
    <name evidence="12" type="primary">flgJ</name>
    <name evidence="12" type="ORF">Azoinq_11145</name>
</gene>
<keyword evidence="9" id="KW-0961">Cell wall biogenesis/degradation</keyword>
<evidence type="ECO:0000256" key="10">
    <source>
        <dbReference type="ARBA" id="ARBA00030835"/>
    </source>
</evidence>
<reference evidence="12" key="1">
    <citation type="submission" date="2020-11" db="EMBL/GenBank/DDBJ databases">
        <title>Azospira inquinata sp. nov.</title>
        <authorList>
            <person name="Moe W.M."/>
            <person name="Mikes M.C."/>
        </authorList>
    </citation>
    <scope>NUCLEOTIDE SEQUENCE</scope>
    <source>
        <strain evidence="12">Azo-3</strain>
    </source>
</reference>
<dbReference type="RefSeq" id="WP_216129080.1">
    <property type="nucleotide sequence ID" value="NZ_CP064782.1"/>
</dbReference>
<evidence type="ECO:0000256" key="3">
    <source>
        <dbReference type="ARBA" id="ARBA00006880"/>
    </source>
</evidence>
<dbReference type="Proteomes" id="UP000683428">
    <property type="component" value="Chromosome"/>
</dbReference>
<keyword evidence="12" id="KW-0966">Cell projection</keyword>
<dbReference type="SMART" id="SM00047">
    <property type="entry name" value="LYZ2"/>
    <property type="match status" value="1"/>
</dbReference>
<evidence type="ECO:0000256" key="1">
    <source>
        <dbReference type="ARBA" id="ARBA00002954"/>
    </source>
</evidence>
<evidence type="ECO:0000256" key="6">
    <source>
        <dbReference type="ARBA" id="ARBA00022764"/>
    </source>
</evidence>
<dbReference type="FunFam" id="2.10.70.40:FF:000001">
    <property type="entry name" value="Flagellar assembly peptidoglycan hydrolase FlgJ"/>
    <property type="match status" value="1"/>
</dbReference>
<dbReference type="GO" id="GO:0004040">
    <property type="term" value="F:amidase activity"/>
    <property type="evidence" value="ECO:0007669"/>
    <property type="project" value="InterPro"/>
</dbReference>
<dbReference type="InterPro" id="IPR002901">
    <property type="entry name" value="MGlyc_endo_b_GlcNAc-like_dom"/>
</dbReference>
<name>A0A975XU47_9RHOO</name>
<accession>A0A975XU47</accession>
<dbReference type="GO" id="GO:0071973">
    <property type="term" value="P:bacterial-type flagellum-dependent cell motility"/>
    <property type="evidence" value="ECO:0007669"/>
    <property type="project" value="TreeGrafter"/>
</dbReference>
<dbReference type="InterPro" id="IPR013377">
    <property type="entry name" value="FlgJ"/>
</dbReference>
<evidence type="ECO:0000259" key="11">
    <source>
        <dbReference type="SMART" id="SM00047"/>
    </source>
</evidence>
<dbReference type="KEGG" id="aiq:Azoinq_11145"/>
<evidence type="ECO:0000313" key="13">
    <source>
        <dbReference type="Proteomes" id="UP000683428"/>
    </source>
</evidence>
<dbReference type="PANTHER" id="PTHR33308">
    <property type="entry name" value="PEPTIDOGLYCAN HYDROLASE FLGJ"/>
    <property type="match status" value="1"/>
</dbReference>
<protein>
    <recommendedName>
        <fullName evidence="5">Peptidoglycan hydrolase FlgJ</fullName>
    </recommendedName>
    <alternativeName>
        <fullName evidence="10">Muramidase FlgJ</fullName>
    </alternativeName>
</protein>
<evidence type="ECO:0000256" key="9">
    <source>
        <dbReference type="ARBA" id="ARBA00023316"/>
    </source>
</evidence>
<keyword evidence="12" id="KW-0282">Flagellum</keyword>
<dbReference type="Pfam" id="PF01832">
    <property type="entry name" value="Glucosaminidase"/>
    <property type="match status" value="1"/>
</dbReference>
<dbReference type="AlphaFoldDB" id="A0A975XU47"/>
<comment type="similarity">
    <text evidence="4">In the C-terminal section; belongs to the glycosyl hydrolase 73 family.</text>
</comment>
<keyword evidence="12" id="KW-0969">Cilium</keyword>
<dbReference type="GO" id="GO:0044780">
    <property type="term" value="P:bacterial-type flagellum assembly"/>
    <property type="evidence" value="ECO:0007669"/>
    <property type="project" value="InterPro"/>
</dbReference>
<evidence type="ECO:0000256" key="4">
    <source>
        <dbReference type="ARBA" id="ARBA00007974"/>
    </source>
</evidence>
<keyword evidence="13" id="KW-1185">Reference proteome</keyword>
<evidence type="ECO:0000256" key="2">
    <source>
        <dbReference type="ARBA" id="ARBA00004418"/>
    </source>
</evidence>
<organism evidence="12 13">
    <name type="scientific">Azospira inquinata</name>
    <dbReference type="NCBI Taxonomy" id="2785627"/>
    <lineage>
        <taxon>Bacteria</taxon>
        <taxon>Pseudomonadati</taxon>
        <taxon>Pseudomonadota</taxon>
        <taxon>Betaproteobacteria</taxon>
        <taxon>Rhodocyclales</taxon>
        <taxon>Rhodocyclaceae</taxon>
        <taxon>Azospira</taxon>
    </lineage>
</organism>
<dbReference type="GO" id="GO:0071555">
    <property type="term" value="P:cell wall organization"/>
    <property type="evidence" value="ECO:0007669"/>
    <property type="project" value="UniProtKB-KW"/>
</dbReference>
<dbReference type="PANTHER" id="PTHR33308:SF9">
    <property type="entry name" value="PEPTIDOGLYCAN HYDROLASE FLGJ"/>
    <property type="match status" value="1"/>
</dbReference>
<keyword evidence="7 12" id="KW-0378">Hydrolase</keyword>
<dbReference type="NCBIfam" id="TIGR02541">
    <property type="entry name" value="flagell_FlgJ"/>
    <property type="match status" value="1"/>
</dbReference>